<evidence type="ECO:0000256" key="2">
    <source>
        <dbReference type="SAM" id="Phobius"/>
    </source>
</evidence>
<protein>
    <submittedName>
        <fullName evidence="3">Sporulation protein YunB</fullName>
    </submittedName>
</protein>
<evidence type="ECO:0000313" key="4">
    <source>
        <dbReference type="Proteomes" id="UP000503088"/>
    </source>
</evidence>
<feature type="transmembrane region" description="Helical" evidence="2">
    <location>
        <begin position="21"/>
        <end position="42"/>
    </location>
</feature>
<dbReference type="Pfam" id="PF09560">
    <property type="entry name" value="Spore_YunB"/>
    <property type="match status" value="1"/>
</dbReference>
<dbReference type="KEGG" id="kpul:GXN76_03920"/>
<organism evidence="3 4">
    <name type="scientific">Kroppenstedtia pulmonis</name>
    <dbReference type="NCBI Taxonomy" id="1380685"/>
    <lineage>
        <taxon>Bacteria</taxon>
        <taxon>Bacillati</taxon>
        <taxon>Bacillota</taxon>
        <taxon>Bacilli</taxon>
        <taxon>Bacillales</taxon>
        <taxon>Thermoactinomycetaceae</taxon>
        <taxon>Kroppenstedtia</taxon>
    </lineage>
</organism>
<dbReference type="NCBIfam" id="TIGR02832">
    <property type="entry name" value="spo_yunB"/>
    <property type="match status" value="1"/>
</dbReference>
<sequence>MRFRRWKMRRRQKLIRWRKRGGLWFLAFAVLFALAFQILWLLEKNMKPTLVSIAKTEVKQMATEAVLEATREHVNMGNELDEIMKVEKGRDGNIQFIRINQQVQAKVYERTQASLQKALYGDLKKRTIRITLGQAMQSNILAEHGPKIPVKIWPKSSSPVHLRPQMESAGVNNVMVTLIMKIQTEMGVVVPFSTEAISVDTEIPLAQALVVGEVPRFFYYNDMGGKVQKGTVKPGTGSEGSQPQSQPMPVLPPVQVED</sequence>
<accession>A0A7D3Y3U2</accession>
<proteinExistence type="predicted"/>
<keyword evidence="2" id="KW-1133">Transmembrane helix</keyword>
<reference evidence="3 4" key="1">
    <citation type="submission" date="2020-01" db="EMBL/GenBank/DDBJ databases">
        <authorList>
            <person name="Gulvik C.A."/>
            <person name="Batra D.G."/>
        </authorList>
    </citation>
    <scope>NUCLEOTIDE SEQUENCE [LARGE SCALE GENOMIC DNA]</scope>
    <source>
        <strain evidence="3 4">W9323</strain>
    </source>
</reference>
<dbReference type="InterPro" id="IPR014197">
    <property type="entry name" value="Sporulation_prot_YunB"/>
</dbReference>
<keyword evidence="4" id="KW-1185">Reference proteome</keyword>
<keyword evidence="2" id="KW-0472">Membrane</keyword>
<evidence type="ECO:0000256" key="1">
    <source>
        <dbReference type="SAM" id="MobiDB-lite"/>
    </source>
</evidence>
<dbReference type="EMBL" id="CP048104">
    <property type="protein sequence ID" value="QKG83705.1"/>
    <property type="molecule type" value="Genomic_DNA"/>
</dbReference>
<keyword evidence="2" id="KW-0812">Transmembrane</keyword>
<feature type="region of interest" description="Disordered" evidence="1">
    <location>
        <begin position="229"/>
        <end position="258"/>
    </location>
</feature>
<dbReference type="AlphaFoldDB" id="A0A7D3Y3U2"/>
<dbReference type="RefSeq" id="WP_173220697.1">
    <property type="nucleotide sequence ID" value="NZ_CP048104.1"/>
</dbReference>
<gene>
    <name evidence="3" type="primary">yunB</name>
    <name evidence="3" type="ORF">GXN76_03920</name>
</gene>
<dbReference type="Proteomes" id="UP000503088">
    <property type="component" value="Chromosome"/>
</dbReference>
<name>A0A7D3Y3U2_9BACL</name>
<evidence type="ECO:0000313" key="3">
    <source>
        <dbReference type="EMBL" id="QKG83705.1"/>
    </source>
</evidence>